<evidence type="ECO:0000313" key="1">
    <source>
        <dbReference type="Proteomes" id="UP000887565"/>
    </source>
</evidence>
<dbReference type="Proteomes" id="UP000887565">
    <property type="component" value="Unplaced"/>
</dbReference>
<evidence type="ECO:0000313" key="2">
    <source>
        <dbReference type="WBParaSite" id="nRc.2.0.1.t00903-RA"/>
    </source>
</evidence>
<sequence length="262" mass="28923">NEDHKARQGSHDQVVVPSCLRDNALHQYQGAYSCPAYLNSELPSEGRKTFRCEKKWERVCETANKLRRRSGRTQSDMLNMGEPSTGKITGFSLLTVEVTGRPTRRPKAQTREAEEILQIGDDKSLLKDEAYKTLTPGLRYPMMEDAHPTDYPMAYTPRNLLEIRLEFVSKSFSERTIALDMPGYTLTYTPAGELISKVLLNRPAISQTAQAGGSGQVEMQPQALAPVVKGKQTALDTVATQPAVVVVVVPPPMQPAVAQPTP</sequence>
<name>A0A915HH14_ROMCU</name>
<dbReference type="AlphaFoldDB" id="A0A915HH14"/>
<protein>
    <submittedName>
        <fullName evidence="2">Uncharacterized protein</fullName>
    </submittedName>
</protein>
<reference evidence="2" key="1">
    <citation type="submission" date="2022-11" db="UniProtKB">
        <authorList>
            <consortium name="WormBaseParasite"/>
        </authorList>
    </citation>
    <scope>IDENTIFICATION</scope>
</reference>
<organism evidence="1 2">
    <name type="scientific">Romanomermis culicivorax</name>
    <name type="common">Nematode worm</name>
    <dbReference type="NCBI Taxonomy" id="13658"/>
    <lineage>
        <taxon>Eukaryota</taxon>
        <taxon>Metazoa</taxon>
        <taxon>Ecdysozoa</taxon>
        <taxon>Nematoda</taxon>
        <taxon>Enoplea</taxon>
        <taxon>Dorylaimia</taxon>
        <taxon>Mermithida</taxon>
        <taxon>Mermithoidea</taxon>
        <taxon>Mermithidae</taxon>
        <taxon>Romanomermis</taxon>
    </lineage>
</organism>
<keyword evidence="1" id="KW-1185">Reference proteome</keyword>
<accession>A0A915HH14</accession>
<proteinExistence type="predicted"/>
<dbReference type="WBParaSite" id="nRc.2.0.1.t00903-RA">
    <property type="protein sequence ID" value="nRc.2.0.1.t00903-RA"/>
    <property type="gene ID" value="nRc.2.0.1.g00903"/>
</dbReference>